<feature type="transmembrane region" description="Helical" evidence="6">
    <location>
        <begin position="292"/>
        <end position="313"/>
    </location>
</feature>
<dbReference type="NCBIfam" id="NF037997">
    <property type="entry name" value="Na_Pi_symport"/>
    <property type="match status" value="1"/>
</dbReference>
<feature type="transmembrane region" description="Helical" evidence="6">
    <location>
        <begin position="217"/>
        <end position="243"/>
    </location>
</feature>
<keyword evidence="2" id="KW-1003">Cell membrane</keyword>
<evidence type="ECO:0000313" key="8">
    <source>
        <dbReference type="EMBL" id="SAL86918.1"/>
    </source>
</evidence>
<evidence type="ECO:0000256" key="1">
    <source>
        <dbReference type="ARBA" id="ARBA00004651"/>
    </source>
</evidence>
<dbReference type="EMBL" id="FCOM02000081">
    <property type="protein sequence ID" value="SAL86918.1"/>
    <property type="molecule type" value="Genomic_DNA"/>
</dbReference>
<keyword evidence="9" id="KW-1185">Reference proteome</keyword>
<dbReference type="PANTHER" id="PTHR10010:SF39">
    <property type="entry name" value="PHOU DOMAIN-CONTAINING PROTEIN"/>
    <property type="match status" value="1"/>
</dbReference>
<comment type="caution">
    <text evidence="8">The sequence shown here is derived from an EMBL/GenBank/DDBJ whole genome shotgun (WGS) entry which is preliminary data.</text>
</comment>
<dbReference type="NCBIfam" id="TIGR00704">
    <property type="entry name" value="NaPi_cotrn_rel"/>
    <property type="match status" value="1"/>
</dbReference>
<feature type="transmembrane region" description="Helical" evidence="6">
    <location>
        <begin position="249"/>
        <end position="271"/>
    </location>
</feature>
<evidence type="ECO:0000256" key="6">
    <source>
        <dbReference type="SAM" id="Phobius"/>
    </source>
</evidence>
<feature type="transmembrane region" description="Helical" evidence="6">
    <location>
        <begin position="45"/>
        <end position="71"/>
    </location>
</feature>
<keyword evidence="5 6" id="KW-0472">Membrane</keyword>
<dbReference type="InterPro" id="IPR038078">
    <property type="entry name" value="PhoU-like_sf"/>
</dbReference>
<accession>A0A158L0J5</accession>
<feature type="transmembrane region" description="Helical" evidence="6">
    <location>
        <begin position="149"/>
        <end position="166"/>
    </location>
</feature>
<protein>
    <submittedName>
        <fullName evidence="8">Na+/Pi-cotransporter</fullName>
    </submittedName>
</protein>
<dbReference type="GO" id="GO:0044341">
    <property type="term" value="P:sodium-dependent phosphate transport"/>
    <property type="evidence" value="ECO:0007669"/>
    <property type="project" value="InterPro"/>
</dbReference>
<organism evidence="8 9">
    <name type="scientific">Caballeronia arvi</name>
    <dbReference type="NCBI Taxonomy" id="1777135"/>
    <lineage>
        <taxon>Bacteria</taxon>
        <taxon>Pseudomonadati</taxon>
        <taxon>Pseudomonadota</taxon>
        <taxon>Betaproteobacteria</taxon>
        <taxon>Burkholderiales</taxon>
        <taxon>Burkholderiaceae</taxon>
        <taxon>Caballeronia</taxon>
    </lineage>
</organism>
<dbReference type="GO" id="GO:0005886">
    <property type="term" value="C:plasma membrane"/>
    <property type="evidence" value="ECO:0007669"/>
    <property type="project" value="UniProtKB-SubCell"/>
</dbReference>
<gene>
    <name evidence="8" type="ORF">AWB74_07895</name>
</gene>
<evidence type="ECO:0000256" key="4">
    <source>
        <dbReference type="ARBA" id="ARBA00022989"/>
    </source>
</evidence>
<feature type="transmembrane region" description="Helical" evidence="6">
    <location>
        <begin position="178"/>
        <end position="196"/>
    </location>
</feature>
<feature type="domain" description="PhoU" evidence="7">
    <location>
        <begin position="385"/>
        <end position="470"/>
    </location>
</feature>
<dbReference type="SUPFAM" id="SSF109755">
    <property type="entry name" value="PhoU-like"/>
    <property type="match status" value="1"/>
</dbReference>
<dbReference type="PANTHER" id="PTHR10010">
    <property type="entry name" value="SOLUTE CARRIER FAMILY 34 SODIUM PHOSPHATE , MEMBER 2-RELATED"/>
    <property type="match status" value="1"/>
</dbReference>
<keyword evidence="4 6" id="KW-1133">Transmembrane helix</keyword>
<evidence type="ECO:0000256" key="2">
    <source>
        <dbReference type="ARBA" id="ARBA00022475"/>
    </source>
</evidence>
<reference evidence="8" key="1">
    <citation type="submission" date="2016-01" db="EMBL/GenBank/DDBJ databases">
        <authorList>
            <person name="Peeters C."/>
        </authorList>
    </citation>
    <scope>NUCLEOTIDE SEQUENCE [LARGE SCALE GENOMIC DNA]</scope>
    <source>
        <strain evidence="8">LMG 29317</strain>
    </source>
</reference>
<evidence type="ECO:0000313" key="9">
    <source>
        <dbReference type="Proteomes" id="UP000055019"/>
    </source>
</evidence>
<dbReference type="Pfam" id="PF02690">
    <property type="entry name" value="Na_Pi_cotrans"/>
    <property type="match status" value="2"/>
</dbReference>
<dbReference type="GO" id="GO:0005436">
    <property type="term" value="F:sodium:phosphate symporter activity"/>
    <property type="evidence" value="ECO:0007669"/>
    <property type="project" value="InterPro"/>
</dbReference>
<dbReference type="InterPro" id="IPR004633">
    <property type="entry name" value="NaPi_cotrn-rel/YqeW-like"/>
</dbReference>
<sequence>MGPPSKYVALQDNSIATRRKCVTLLSQFQDQSAASLLLLRGNQSAVLILLNLLSGVALLVWGSHIVRTGILRVLGADLRAILGRSTGSKRRAFLAGIGVTSLVQSSNATAVIVTSFAAQGLVPLAAGLTVMLGADVGTALMARVLTLDLSWLSPILILFGVPLFLTRKQTRAGQVGRTIIGLGLILLALHLIVEAAQPMMQGAGVRVMFSALTGDTMLDALVGAGFAMLSYSSLAAVLLTATLASSGVISLKVALCLVVGANLGSGLLALLNAFPQNAAARRLSAGSFAFKLAGAIVILPFASLLARGLPVLITNPREAVVGFHVIYNLVRCCACLALVDRVAAISRRLLPDRAVTTGELRPLYLDPAGLATPSLALANASREVLRIGDIVRVMLDNVSDLLRRNDLTVARETMRMDDDVDQLYAEVKSYLTLISREQLDEAESRRWTDIISLTINLEHAGDIIERIVSDIEEKKISQRLAFSEQGLGELDDLHARLVSNLRLGLSVFLNNDLRCAEQLLAEKERFRDLERAYSHKHLDRLAGQSMRTMETSALHLDLIGNMKRLNSLFCSTAYPVLDAAGALHDTRLRRRSLDTLHVKE</sequence>
<dbReference type="Gene3D" id="1.20.58.220">
    <property type="entry name" value="Phosphate transport system protein phou homolog 2, domain 2"/>
    <property type="match status" value="1"/>
</dbReference>
<proteinExistence type="predicted"/>
<feature type="transmembrane region" description="Helical" evidence="6">
    <location>
        <begin position="319"/>
        <end position="339"/>
    </location>
</feature>
<dbReference type="Proteomes" id="UP000055019">
    <property type="component" value="Unassembled WGS sequence"/>
</dbReference>
<comment type="subcellular location">
    <subcellularLocation>
        <location evidence="1">Cell membrane</location>
        <topology evidence="1">Multi-pass membrane protein</topology>
    </subcellularLocation>
</comment>
<keyword evidence="3 6" id="KW-0812">Transmembrane</keyword>
<dbReference type="AlphaFoldDB" id="A0A158L0J5"/>
<dbReference type="InterPro" id="IPR026022">
    <property type="entry name" value="PhoU_dom"/>
</dbReference>
<evidence type="ECO:0000259" key="7">
    <source>
        <dbReference type="Pfam" id="PF01895"/>
    </source>
</evidence>
<evidence type="ECO:0000256" key="5">
    <source>
        <dbReference type="ARBA" id="ARBA00023136"/>
    </source>
</evidence>
<dbReference type="Pfam" id="PF01895">
    <property type="entry name" value="PhoU"/>
    <property type="match status" value="1"/>
</dbReference>
<dbReference type="InterPro" id="IPR003841">
    <property type="entry name" value="Na/Pi_transpt"/>
</dbReference>
<evidence type="ECO:0000256" key="3">
    <source>
        <dbReference type="ARBA" id="ARBA00022692"/>
    </source>
</evidence>
<name>A0A158L0J5_9BURK</name>